<dbReference type="Pfam" id="PF10678">
    <property type="entry name" value="DUF2492"/>
    <property type="match status" value="1"/>
</dbReference>
<name>A0A9X2JJC1_9BACT</name>
<proteinExistence type="predicted"/>
<dbReference type="Proteomes" id="UP001155241">
    <property type="component" value="Unassembled WGS sequence"/>
</dbReference>
<protein>
    <submittedName>
        <fullName evidence="1">YecH family protein</fullName>
    </submittedName>
</protein>
<sequence length="83" mass="9086">MQENATEVHGHEVMRMMLESGQSYDRSTLEAAIHERFGTEARFCTCSASGMTASQLIDFLAERGKFVPAGQGFSTDAGKICNH</sequence>
<evidence type="ECO:0000313" key="2">
    <source>
        <dbReference type="Proteomes" id="UP001155241"/>
    </source>
</evidence>
<dbReference type="NCBIfam" id="TIGR03853">
    <property type="entry name" value="matur_matur"/>
    <property type="match status" value="1"/>
</dbReference>
<dbReference type="EMBL" id="JAMXLR010000092">
    <property type="protein sequence ID" value="MCO6047442.1"/>
    <property type="molecule type" value="Genomic_DNA"/>
</dbReference>
<gene>
    <name evidence="1" type="ORF">NG895_26360</name>
</gene>
<dbReference type="AlphaFoldDB" id="A0A9X2JJC1"/>
<dbReference type="RefSeq" id="WP_252855552.1">
    <property type="nucleotide sequence ID" value="NZ_JAMXLR010000092.1"/>
</dbReference>
<evidence type="ECO:0000313" key="1">
    <source>
        <dbReference type="EMBL" id="MCO6047442.1"/>
    </source>
</evidence>
<accession>A0A9X2JJC1</accession>
<keyword evidence="2" id="KW-1185">Reference proteome</keyword>
<comment type="caution">
    <text evidence="1">The sequence shown here is derived from an EMBL/GenBank/DDBJ whole genome shotgun (WGS) entry which is preliminary data.</text>
</comment>
<dbReference type="InterPro" id="IPR019620">
    <property type="entry name" value="Metal-bd_prot_put"/>
</dbReference>
<reference evidence="1" key="1">
    <citation type="submission" date="2022-06" db="EMBL/GenBank/DDBJ databases">
        <title>Aeoliella straminimaris, a novel planctomycete from sediments.</title>
        <authorList>
            <person name="Vitorino I.R."/>
            <person name="Lage O.M."/>
        </authorList>
    </citation>
    <scope>NUCLEOTIDE SEQUENCE</scope>
    <source>
        <strain evidence="1">ICT_H6.2</strain>
    </source>
</reference>
<organism evidence="1 2">
    <name type="scientific">Aeoliella straminimaris</name>
    <dbReference type="NCBI Taxonomy" id="2954799"/>
    <lineage>
        <taxon>Bacteria</taxon>
        <taxon>Pseudomonadati</taxon>
        <taxon>Planctomycetota</taxon>
        <taxon>Planctomycetia</taxon>
        <taxon>Pirellulales</taxon>
        <taxon>Lacipirellulaceae</taxon>
        <taxon>Aeoliella</taxon>
    </lineage>
</organism>